<reference evidence="1 2" key="1">
    <citation type="submission" date="2018-06" db="EMBL/GenBank/DDBJ databases">
        <title>Genomic Encyclopedia of Archaeal and Bacterial Type Strains, Phase II (KMG-II): from individual species to whole genera.</title>
        <authorList>
            <person name="Goeker M."/>
        </authorList>
    </citation>
    <scope>NUCLEOTIDE SEQUENCE [LARGE SCALE GENOMIC DNA]</scope>
    <source>
        <strain evidence="1 2">DSM 23857</strain>
    </source>
</reference>
<evidence type="ECO:0000313" key="1">
    <source>
        <dbReference type="EMBL" id="RAJ11076.1"/>
    </source>
</evidence>
<protein>
    <submittedName>
        <fullName evidence="1">Uncharacterized protein</fullName>
    </submittedName>
</protein>
<accession>A0A327R2M9</accession>
<evidence type="ECO:0000313" key="2">
    <source>
        <dbReference type="Proteomes" id="UP000249547"/>
    </source>
</evidence>
<name>A0A327R2M9_9BACT</name>
<dbReference type="EMBL" id="QLLL01000001">
    <property type="protein sequence ID" value="RAJ11076.1"/>
    <property type="molecule type" value="Genomic_DNA"/>
</dbReference>
<dbReference type="AlphaFoldDB" id="A0A327R2M9"/>
<dbReference type="Proteomes" id="UP000249547">
    <property type="component" value="Unassembled WGS sequence"/>
</dbReference>
<gene>
    <name evidence="1" type="ORF">LX64_00684</name>
</gene>
<organism evidence="1 2">
    <name type="scientific">Chitinophaga skermanii</name>
    <dbReference type="NCBI Taxonomy" id="331697"/>
    <lineage>
        <taxon>Bacteria</taxon>
        <taxon>Pseudomonadati</taxon>
        <taxon>Bacteroidota</taxon>
        <taxon>Chitinophagia</taxon>
        <taxon>Chitinophagales</taxon>
        <taxon>Chitinophagaceae</taxon>
        <taxon>Chitinophaga</taxon>
    </lineage>
</organism>
<comment type="caution">
    <text evidence="1">The sequence shown here is derived from an EMBL/GenBank/DDBJ whole genome shotgun (WGS) entry which is preliminary data.</text>
</comment>
<keyword evidence="2" id="KW-1185">Reference proteome</keyword>
<sequence length="50" mass="5587">MKYSNVHSFYLFDPEMAAAIFLVGSNAFTQLVKGGCLPILLTMTLSFWIV</sequence>
<proteinExistence type="predicted"/>